<reference evidence="9 10" key="1">
    <citation type="journal article" date="2016" name="Mol. Biol. Evol.">
        <title>Comparative Genomics of Early-Diverging Mushroom-Forming Fungi Provides Insights into the Origins of Lignocellulose Decay Capabilities.</title>
        <authorList>
            <person name="Nagy L.G."/>
            <person name="Riley R."/>
            <person name="Tritt A."/>
            <person name="Adam C."/>
            <person name="Daum C."/>
            <person name="Floudas D."/>
            <person name="Sun H."/>
            <person name="Yadav J.S."/>
            <person name="Pangilinan J."/>
            <person name="Larsson K.H."/>
            <person name="Matsuura K."/>
            <person name="Barry K."/>
            <person name="Labutti K."/>
            <person name="Kuo R."/>
            <person name="Ohm R.A."/>
            <person name="Bhattacharya S.S."/>
            <person name="Shirouzu T."/>
            <person name="Yoshinaga Y."/>
            <person name="Martin F.M."/>
            <person name="Grigoriev I.V."/>
            <person name="Hibbett D.S."/>
        </authorList>
    </citation>
    <scope>NUCLEOTIDE SEQUENCE [LARGE SCALE GENOMIC DNA]</scope>
    <source>
        <strain evidence="9 10">HHB9708</strain>
    </source>
</reference>
<protein>
    <submittedName>
        <fullName evidence="9">Putative MFS lactose permease</fullName>
    </submittedName>
</protein>
<sequence length="546" mass="60583">MAMEQRTASSHSSLKKEDSTLHVEKAEDNNIVINTDIDLVEGQVKIKEAHNAEFEAAKIAGTLNPWSKESLALYGCAAICFLCSCGNGYDGSLMTAINAMPFYQSQFNSGRLGPTTGIIFSIYTIGQMAGSFFGGPICDRWGRRAGMFVGCLIIMCGSATIASASLKSQFIAGRFILGMGISIAIIGAPTYCVEIAPPQWRGRMTALYNTGWNGGAIPAAAICLGTSGLQSNWSWRIPLILQALPAFIVCCVVWFLPESPRYLVANSRDKAAYDFLCGGLRNLSLKIRPSHTGNNDHNNPIVQLQMKEFKEKIRIDASDKRWHAWDFRDLFMSHNARWRSSMVILMGIFGQMSGNGLGYFNLDISKSLGYGTHMQFVLNLIGPCINIFVAWAARQMGQLYDPFLWVFESYGTGPKNNAVGQAGLAFFFLFGFAFAFTYTPLRVSSCRMQKSLNSHMHAPPEALYPAECLETTARAKGISMKLFVISATSFINLLCIPIALQRIKWKLILIFVFWDAFEVVVWYFCAVETVVSDQFPPRSSLMRVRY</sequence>
<comment type="subcellular location">
    <subcellularLocation>
        <location evidence="1">Membrane</location>
        <topology evidence="1">Multi-pass membrane protein</topology>
    </subcellularLocation>
</comment>
<feature type="transmembrane region" description="Helical" evidence="7">
    <location>
        <begin position="171"/>
        <end position="193"/>
    </location>
</feature>
<keyword evidence="3 7" id="KW-0812">Transmembrane</keyword>
<evidence type="ECO:0000313" key="10">
    <source>
        <dbReference type="Proteomes" id="UP000076722"/>
    </source>
</evidence>
<feature type="region of interest" description="Disordered" evidence="6">
    <location>
        <begin position="1"/>
        <end position="20"/>
    </location>
</feature>
<dbReference type="AlphaFoldDB" id="A0A164Q738"/>
<keyword evidence="10" id="KW-1185">Reference proteome</keyword>
<organism evidence="9 10">
    <name type="scientific">Sistotremastrum niveocremeum HHB9708</name>
    <dbReference type="NCBI Taxonomy" id="1314777"/>
    <lineage>
        <taxon>Eukaryota</taxon>
        <taxon>Fungi</taxon>
        <taxon>Dikarya</taxon>
        <taxon>Basidiomycota</taxon>
        <taxon>Agaricomycotina</taxon>
        <taxon>Agaricomycetes</taxon>
        <taxon>Sistotremastrales</taxon>
        <taxon>Sistotremastraceae</taxon>
        <taxon>Sertulicium</taxon>
        <taxon>Sertulicium niveocremeum</taxon>
    </lineage>
</organism>
<dbReference type="Pfam" id="PF00083">
    <property type="entry name" value="Sugar_tr"/>
    <property type="match status" value="1"/>
</dbReference>
<feature type="transmembrane region" description="Helical" evidence="7">
    <location>
        <begin position="109"/>
        <end position="133"/>
    </location>
</feature>
<keyword evidence="4 7" id="KW-1133">Transmembrane helix</keyword>
<evidence type="ECO:0000256" key="1">
    <source>
        <dbReference type="ARBA" id="ARBA00004141"/>
    </source>
</evidence>
<dbReference type="PANTHER" id="PTHR48022">
    <property type="entry name" value="PLASTIDIC GLUCOSE TRANSPORTER 4"/>
    <property type="match status" value="1"/>
</dbReference>
<proteinExistence type="inferred from homology"/>
<dbReference type="InterPro" id="IPR005828">
    <property type="entry name" value="MFS_sugar_transport-like"/>
</dbReference>
<dbReference type="OrthoDB" id="6133115at2759"/>
<evidence type="ECO:0000256" key="7">
    <source>
        <dbReference type="SAM" id="Phobius"/>
    </source>
</evidence>
<evidence type="ECO:0000313" key="9">
    <source>
        <dbReference type="EMBL" id="KZS89392.1"/>
    </source>
</evidence>
<evidence type="ECO:0000256" key="6">
    <source>
        <dbReference type="SAM" id="MobiDB-lite"/>
    </source>
</evidence>
<dbReference type="PROSITE" id="PS50850">
    <property type="entry name" value="MFS"/>
    <property type="match status" value="1"/>
</dbReference>
<feature type="transmembrane region" description="Helical" evidence="7">
    <location>
        <begin position="237"/>
        <end position="256"/>
    </location>
</feature>
<feature type="transmembrane region" description="Helical" evidence="7">
    <location>
        <begin position="482"/>
        <end position="501"/>
    </location>
</feature>
<dbReference type="InterPro" id="IPR036259">
    <property type="entry name" value="MFS_trans_sf"/>
</dbReference>
<feature type="transmembrane region" description="Helical" evidence="7">
    <location>
        <begin position="71"/>
        <end position="89"/>
    </location>
</feature>
<evidence type="ECO:0000256" key="4">
    <source>
        <dbReference type="ARBA" id="ARBA00022989"/>
    </source>
</evidence>
<dbReference type="SUPFAM" id="SSF103473">
    <property type="entry name" value="MFS general substrate transporter"/>
    <property type="match status" value="1"/>
</dbReference>
<keyword evidence="5 7" id="KW-0472">Membrane</keyword>
<dbReference type="Gene3D" id="1.20.1250.20">
    <property type="entry name" value="MFS general substrate transporter like domains"/>
    <property type="match status" value="1"/>
</dbReference>
<dbReference type="PANTHER" id="PTHR48022:SF36">
    <property type="entry name" value="LACTOSE PERMEASE, PUTATIVE (AFU_ORTHOLOGUE AFUA_1G17310)-RELATED"/>
    <property type="match status" value="1"/>
</dbReference>
<feature type="transmembrane region" description="Helical" evidence="7">
    <location>
        <begin position="418"/>
        <end position="441"/>
    </location>
</feature>
<evidence type="ECO:0000256" key="2">
    <source>
        <dbReference type="ARBA" id="ARBA00010992"/>
    </source>
</evidence>
<dbReference type="Proteomes" id="UP000076722">
    <property type="component" value="Unassembled WGS sequence"/>
</dbReference>
<evidence type="ECO:0000259" key="8">
    <source>
        <dbReference type="PROSITE" id="PS50850"/>
    </source>
</evidence>
<dbReference type="STRING" id="1314777.A0A164Q738"/>
<feature type="transmembrane region" description="Helical" evidence="7">
    <location>
        <begin position="145"/>
        <end position="165"/>
    </location>
</feature>
<accession>A0A164Q738</accession>
<dbReference type="GO" id="GO:0005351">
    <property type="term" value="F:carbohydrate:proton symporter activity"/>
    <property type="evidence" value="ECO:0007669"/>
    <property type="project" value="TreeGrafter"/>
</dbReference>
<evidence type="ECO:0000256" key="5">
    <source>
        <dbReference type="ARBA" id="ARBA00023136"/>
    </source>
</evidence>
<name>A0A164Q738_9AGAM</name>
<feature type="transmembrane region" description="Helical" evidence="7">
    <location>
        <begin position="507"/>
        <end position="531"/>
    </location>
</feature>
<feature type="transmembrane region" description="Helical" evidence="7">
    <location>
        <begin position="374"/>
        <end position="393"/>
    </location>
</feature>
<comment type="similarity">
    <text evidence="2">Belongs to the major facilitator superfamily. Sugar transporter (TC 2.A.1.1) family.</text>
</comment>
<dbReference type="InterPro" id="IPR020846">
    <property type="entry name" value="MFS_dom"/>
</dbReference>
<evidence type="ECO:0000256" key="3">
    <source>
        <dbReference type="ARBA" id="ARBA00022692"/>
    </source>
</evidence>
<dbReference type="GO" id="GO:0016020">
    <property type="term" value="C:membrane"/>
    <property type="evidence" value="ECO:0007669"/>
    <property type="project" value="UniProtKB-SubCell"/>
</dbReference>
<feature type="domain" description="Major facilitator superfamily (MFS) profile" evidence="8">
    <location>
        <begin position="76"/>
        <end position="546"/>
    </location>
</feature>
<gene>
    <name evidence="9" type="ORF">SISNIDRAFT_497567</name>
</gene>
<dbReference type="InterPro" id="IPR050360">
    <property type="entry name" value="MFS_Sugar_Transporters"/>
</dbReference>
<feature type="compositionally biased region" description="Polar residues" evidence="6">
    <location>
        <begin position="1"/>
        <end position="12"/>
    </location>
</feature>
<dbReference type="EMBL" id="KV419428">
    <property type="protein sequence ID" value="KZS89392.1"/>
    <property type="molecule type" value="Genomic_DNA"/>
</dbReference>